<dbReference type="GO" id="GO:0005524">
    <property type="term" value="F:ATP binding"/>
    <property type="evidence" value="ECO:0007669"/>
    <property type="project" value="UniProtKB-KW"/>
</dbReference>
<evidence type="ECO:0000256" key="4">
    <source>
        <dbReference type="ARBA" id="ARBA00022840"/>
    </source>
</evidence>
<protein>
    <recommendedName>
        <fullName evidence="5">Probable 2-(5''-triphosphoribosyl)-3'-dephosphocoenzyme-A synthase</fullName>
        <shortName evidence="5">2-(5''-triphosphoribosyl)-3'-dephospho-CoA synthase</shortName>
        <ecNumber evidence="5">2.4.2.52</ecNumber>
    </recommendedName>
</protein>
<dbReference type="GO" id="GO:0051191">
    <property type="term" value="P:prosthetic group biosynthetic process"/>
    <property type="evidence" value="ECO:0007669"/>
    <property type="project" value="TreeGrafter"/>
</dbReference>
<accession>A0AAW3EP05</accession>
<dbReference type="NCBIfam" id="TIGR03132">
    <property type="entry name" value="malonate_mdcB"/>
    <property type="match status" value="1"/>
</dbReference>
<dbReference type="PANTHER" id="PTHR30201">
    <property type="entry name" value="TRIPHOSPHORIBOSYL-DEPHOSPHO-COA SYNTHASE"/>
    <property type="match status" value="1"/>
</dbReference>
<organism evidence="7 8">
    <name type="scientific">Burkholderia gladioli</name>
    <name type="common">Pseudomonas marginata</name>
    <name type="synonym">Phytomonas marginata</name>
    <dbReference type="NCBI Taxonomy" id="28095"/>
    <lineage>
        <taxon>Bacteria</taxon>
        <taxon>Pseudomonadati</taxon>
        <taxon>Pseudomonadota</taxon>
        <taxon>Betaproteobacteria</taxon>
        <taxon>Burkholderiales</taxon>
        <taxon>Burkholderiaceae</taxon>
        <taxon>Burkholderia</taxon>
    </lineage>
</organism>
<sequence length="292" mass="30784">MGRPRLRLPAPRQPDRPAEGPEAMIGAFAERCLRLEVDTWPKPGLVSRVDNGSHLDMNAGTFARSAAAIGPYLAELARAGAERREMAALRRIGLRAEHAMLAATGGVNTHRGAIFGLGLLCAAAGLRHASSPGPAAGPTLGDWVARQWGAEILLGPRPSDSHGEIAIRRHGVGGARREAADGFPSVYRIGLPALREARELRPGDEAAARVQACFALIAELDDTNLLHRGGAEGLAFAQRGAREFLARGGVAASDWLSRAEAVHRAFVARRLSPGGAADLLAMSLFVDGFEAP</sequence>
<gene>
    <name evidence="5 7" type="primary">mdcB</name>
    <name evidence="7" type="ORF">DM48_6243</name>
</gene>
<evidence type="ECO:0000256" key="3">
    <source>
        <dbReference type="ARBA" id="ARBA00022741"/>
    </source>
</evidence>
<dbReference type="GO" id="GO:0046917">
    <property type="term" value="F:triphosphoribosyl-dephospho-CoA synthase activity"/>
    <property type="evidence" value="ECO:0007669"/>
    <property type="project" value="UniProtKB-UniRule"/>
</dbReference>
<evidence type="ECO:0000256" key="2">
    <source>
        <dbReference type="ARBA" id="ARBA00022679"/>
    </source>
</evidence>
<comment type="similarity">
    <text evidence="5">Belongs to the CitG/MdcB family.</text>
</comment>
<proteinExistence type="inferred from homology"/>
<evidence type="ECO:0000256" key="6">
    <source>
        <dbReference type="SAM" id="MobiDB-lite"/>
    </source>
</evidence>
<dbReference type="InterPro" id="IPR017555">
    <property type="entry name" value="TriPribosyl-deP-CoA_syn"/>
</dbReference>
<dbReference type="HAMAP" id="MF_01883">
    <property type="entry name" value="MdcB"/>
    <property type="match status" value="1"/>
</dbReference>
<dbReference type="KEGG" id="bgo:BM43_2654"/>
<reference evidence="7 8" key="1">
    <citation type="submission" date="2014-04" db="EMBL/GenBank/DDBJ databases">
        <authorList>
            <person name="Bishop-Lilly K.A."/>
            <person name="Broomall S.M."/>
            <person name="Chain P.S."/>
            <person name="Chertkov O."/>
            <person name="Coyne S.R."/>
            <person name="Daligault H.E."/>
            <person name="Davenport K.W."/>
            <person name="Erkkila T."/>
            <person name="Frey K.G."/>
            <person name="Gibbons H.S."/>
            <person name="Gu W."/>
            <person name="Jaissle J."/>
            <person name="Johnson S.L."/>
            <person name="Koroleva G.I."/>
            <person name="Ladner J.T."/>
            <person name="Lo C.-C."/>
            <person name="Minogue T.D."/>
            <person name="Munk C."/>
            <person name="Palacios G.F."/>
            <person name="Redden C.L."/>
            <person name="Rosenzweig C.N."/>
            <person name="Scholz M.B."/>
            <person name="Teshima H."/>
            <person name="Xu Y."/>
        </authorList>
    </citation>
    <scope>NUCLEOTIDE SEQUENCE [LARGE SCALE GENOMIC DNA]</scope>
    <source>
        <strain evidence="8">gladioli</strain>
    </source>
</reference>
<dbReference type="Gene3D" id="1.10.4200.10">
    <property type="entry name" value="Triphosphoribosyl-dephospho-CoA protein"/>
    <property type="match status" value="2"/>
</dbReference>
<comment type="catalytic activity">
    <reaction evidence="1 5">
        <text>3'-dephospho-CoA + ATP = 2'-(5''-triphospho-alpha-D-ribosyl)-3'-dephospho-CoA + adenine</text>
        <dbReference type="Rhea" id="RHEA:15117"/>
        <dbReference type="ChEBI" id="CHEBI:16708"/>
        <dbReference type="ChEBI" id="CHEBI:30616"/>
        <dbReference type="ChEBI" id="CHEBI:57328"/>
        <dbReference type="ChEBI" id="CHEBI:61378"/>
        <dbReference type="EC" id="2.4.2.52"/>
    </reaction>
</comment>
<dbReference type="Pfam" id="PF01874">
    <property type="entry name" value="CitG"/>
    <property type="match status" value="1"/>
</dbReference>
<dbReference type="PANTHER" id="PTHR30201:SF2">
    <property type="entry name" value="2-(5''-TRIPHOSPHORIBOSYL)-3'-DEPHOSPHOCOENZYME-A SYNTHASE"/>
    <property type="match status" value="1"/>
</dbReference>
<name>A0AAW3EP05_BURGA</name>
<evidence type="ECO:0000313" key="8">
    <source>
        <dbReference type="Proteomes" id="UP000029590"/>
    </source>
</evidence>
<keyword evidence="7" id="KW-0328">Glycosyltransferase</keyword>
<keyword evidence="4 5" id="KW-0067">ATP-binding</keyword>
<dbReference type="Proteomes" id="UP000029590">
    <property type="component" value="Unassembled WGS sequence"/>
</dbReference>
<feature type="region of interest" description="Disordered" evidence="6">
    <location>
        <begin position="1"/>
        <end position="20"/>
    </location>
</feature>
<comment type="function">
    <text evidence="5">Involved in the formation of 2-(5''-phosphoribosyl)-3'-dephosphocoenzyme-A, the prosthetic group of the acyl-carrier protein of the malonate decarboxylase.</text>
</comment>
<dbReference type="InterPro" id="IPR002736">
    <property type="entry name" value="CitG"/>
</dbReference>
<keyword evidence="3 5" id="KW-0547">Nucleotide-binding</keyword>
<dbReference type="GO" id="GO:0016757">
    <property type="term" value="F:glycosyltransferase activity"/>
    <property type="evidence" value="ECO:0007669"/>
    <property type="project" value="UniProtKB-KW"/>
</dbReference>
<keyword evidence="2 5" id="KW-0808">Transferase</keyword>
<dbReference type="EC" id="2.4.2.52" evidence="5"/>
<evidence type="ECO:0000256" key="5">
    <source>
        <dbReference type="HAMAP-Rule" id="MF_01883"/>
    </source>
</evidence>
<dbReference type="AlphaFoldDB" id="A0AAW3EP05"/>
<dbReference type="EMBL" id="JPGG01000018">
    <property type="protein sequence ID" value="KGC09110.1"/>
    <property type="molecule type" value="Genomic_DNA"/>
</dbReference>
<evidence type="ECO:0000256" key="1">
    <source>
        <dbReference type="ARBA" id="ARBA00001210"/>
    </source>
</evidence>
<comment type="caution">
    <text evidence="7">The sequence shown here is derived from an EMBL/GenBank/DDBJ whole genome shotgun (WGS) entry which is preliminary data.</text>
</comment>
<evidence type="ECO:0000313" key="7">
    <source>
        <dbReference type="EMBL" id="KGC09110.1"/>
    </source>
</evidence>